<dbReference type="InterPro" id="IPR018076">
    <property type="entry name" value="T2SS_GspF_dom"/>
</dbReference>
<keyword evidence="2" id="KW-1003">Cell membrane</keyword>
<evidence type="ECO:0000256" key="6">
    <source>
        <dbReference type="SAM" id="Phobius"/>
    </source>
</evidence>
<feature type="transmembrane region" description="Helical" evidence="6">
    <location>
        <begin position="211"/>
        <end position="233"/>
    </location>
</feature>
<feature type="transmembrane region" description="Helical" evidence="6">
    <location>
        <begin position="465"/>
        <end position="487"/>
    </location>
</feature>
<keyword evidence="3 6" id="KW-0812">Transmembrane</keyword>
<dbReference type="Pfam" id="PF00482">
    <property type="entry name" value="T2SSF"/>
    <property type="match status" value="1"/>
</dbReference>
<feature type="transmembrane region" description="Helical" evidence="6">
    <location>
        <begin position="61"/>
        <end position="79"/>
    </location>
</feature>
<dbReference type="OrthoDB" id="141855at2157"/>
<accession>A0A1G9R2X9</accession>
<name>A0A1G9R2X9_9EURY</name>
<evidence type="ECO:0000256" key="5">
    <source>
        <dbReference type="ARBA" id="ARBA00023136"/>
    </source>
</evidence>
<keyword evidence="8" id="KW-0282">Flagellum</keyword>
<dbReference type="EMBL" id="FNHL01000001">
    <property type="protein sequence ID" value="SDM17604.1"/>
    <property type="molecule type" value="Genomic_DNA"/>
</dbReference>
<feature type="transmembrane region" description="Helical" evidence="6">
    <location>
        <begin position="325"/>
        <end position="343"/>
    </location>
</feature>
<keyword evidence="8" id="KW-0966">Cell projection</keyword>
<dbReference type="GO" id="GO:0005886">
    <property type="term" value="C:plasma membrane"/>
    <property type="evidence" value="ECO:0007669"/>
    <property type="project" value="UniProtKB-SubCell"/>
</dbReference>
<evidence type="ECO:0000313" key="8">
    <source>
        <dbReference type="EMBL" id="SDM17604.1"/>
    </source>
</evidence>
<feature type="transmembrane region" description="Helical" evidence="6">
    <location>
        <begin position="523"/>
        <end position="543"/>
    </location>
</feature>
<evidence type="ECO:0000256" key="1">
    <source>
        <dbReference type="ARBA" id="ARBA00004651"/>
    </source>
</evidence>
<dbReference type="AlphaFoldDB" id="A0A1G9R2X9"/>
<feature type="transmembrane region" description="Helical" evidence="6">
    <location>
        <begin position="33"/>
        <end position="55"/>
    </location>
</feature>
<organism evidence="8 9">
    <name type="scientific">Halogranum gelatinilyticum</name>
    <dbReference type="NCBI Taxonomy" id="660521"/>
    <lineage>
        <taxon>Archaea</taxon>
        <taxon>Methanobacteriati</taxon>
        <taxon>Methanobacteriota</taxon>
        <taxon>Stenosarchaea group</taxon>
        <taxon>Halobacteria</taxon>
        <taxon>Halobacteriales</taxon>
        <taxon>Haloferacaceae</taxon>
    </lineage>
</organism>
<reference evidence="9" key="1">
    <citation type="submission" date="2016-10" db="EMBL/GenBank/DDBJ databases">
        <authorList>
            <person name="Varghese N."/>
            <person name="Submissions S."/>
        </authorList>
    </citation>
    <scope>NUCLEOTIDE SEQUENCE [LARGE SCALE GENOMIC DNA]</scope>
    <source>
        <strain evidence="9">CGMCC 1.10119</strain>
    </source>
</reference>
<dbReference type="InterPro" id="IPR056569">
    <property type="entry name" value="ArlJ-like"/>
</dbReference>
<dbReference type="STRING" id="660521.SAMN04487949_1152"/>
<gene>
    <name evidence="8" type="ORF">SAMN04487949_1152</name>
</gene>
<keyword evidence="8" id="KW-0969">Cilium</keyword>
<evidence type="ECO:0000259" key="7">
    <source>
        <dbReference type="Pfam" id="PF00482"/>
    </source>
</evidence>
<dbReference type="Proteomes" id="UP000199451">
    <property type="component" value="Unassembled WGS sequence"/>
</dbReference>
<feature type="transmembrane region" description="Helical" evidence="6">
    <location>
        <begin position="239"/>
        <end position="262"/>
    </location>
</feature>
<feature type="domain" description="Type II secretion system protein GspF" evidence="7">
    <location>
        <begin position="100"/>
        <end position="225"/>
    </location>
</feature>
<keyword evidence="9" id="KW-1185">Reference proteome</keyword>
<feature type="transmembrane region" description="Helical" evidence="6">
    <location>
        <begin position="555"/>
        <end position="576"/>
    </location>
</feature>
<evidence type="ECO:0000256" key="4">
    <source>
        <dbReference type="ARBA" id="ARBA00022989"/>
    </source>
</evidence>
<sequence length="582" mass="64223">MATSESDFLGDSLAFTSDLLESYGKLDISKRTYVLGVLVPSLGFFTLTILTAVLLELPLFVRLPIPGLGALVFVAAALYPKVYLSQRKVAIEKQLHLVMTHMTVLSTTNIDRMEVFRTLAAEEEYGILADEIAHVVHLVDTWNQSLDDACRRRAKEVASPALSDFFDRLGYTLGAGQELSDFLLSEQSAMIQNYSTVYEGALGNLEVMKDLYMSMILSMTFALVFATVLPILTGNDPTATVSAVIVLFMFVQVGFFLAIRAIAPYDPVWYHPEEEDAPTDLRLLASFVLGATLTVALVVITAGGLFNFTPVGLGDLLFFLDEVPLPLYLAVPVTPLVIPGVVYRIEEQMITARDGEFPNFIRALGATESAKQSTTSAVLETLREKDFGPLSPDVDRLYRRLNMRIGPVESWRLFSVDTRSYLIQKFSEMYVIGRQMGGDPKQLGELISRNMSTVNQLRQQRQQAAVTLIGLLYGITTSSAFAFFIGLEVVNVLADLTEEFSVSGSGRFDFGQLIYAGVYDIPLIEFLLLTIILFNGVLSSLMIRTIDGGNKMNAYIHFVMLVWLGCLTAVGTRMLVSTILAV</sequence>
<evidence type="ECO:0000313" key="9">
    <source>
        <dbReference type="Proteomes" id="UP000199451"/>
    </source>
</evidence>
<feature type="transmembrane region" description="Helical" evidence="6">
    <location>
        <begin position="283"/>
        <end position="305"/>
    </location>
</feature>
<dbReference type="PANTHER" id="PTHR35402">
    <property type="entry name" value="INTEGRAL MEMBRANE PROTEIN-RELATED"/>
    <property type="match status" value="1"/>
</dbReference>
<keyword evidence="4 6" id="KW-1133">Transmembrane helix</keyword>
<protein>
    <submittedName>
        <fullName evidence="8">Flagellar protein FlaJ</fullName>
    </submittedName>
</protein>
<dbReference type="PANTHER" id="PTHR35402:SF2">
    <property type="entry name" value="FLAGELLA ACCESSORY PROTEIN J"/>
    <property type="match status" value="1"/>
</dbReference>
<dbReference type="NCBIfam" id="NF004704">
    <property type="entry name" value="PRK06041.1-2"/>
    <property type="match status" value="1"/>
</dbReference>
<comment type="subcellular location">
    <subcellularLocation>
        <location evidence="1">Cell membrane</location>
        <topology evidence="1">Multi-pass membrane protein</topology>
    </subcellularLocation>
</comment>
<keyword evidence="5 6" id="KW-0472">Membrane</keyword>
<dbReference type="RefSeq" id="WP_089694925.1">
    <property type="nucleotide sequence ID" value="NZ_FNHL01000001.1"/>
</dbReference>
<evidence type="ECO:0000256" key="2">
    <source>
        <dbReference type="ARBA" id="ARBA00022475"/>
    </source>
</evidence>
<proteinExistence type="predicted"/>
<evidence type="ECO:0000256" key="3">
    <source>
        <dbReference type="ARBA" id="ARBA00022692"/>
    </source>
</evidence>